<dbReference type="AlphaFoldDB" id="T1FLU2"/>
<keyword evidence="1" id="KW-0732">Signal</keyword>
<dbReference type="EMBL" id="AMQM01011565">
    <property type="status" value="NOT_ANNOTATED_CDS"/>
    <property type="molecule type" value="Genomic_DNA"/>
</dbReference>
<proteinExistence type="predicted"/>
<dbReference type="Proteomes" id="UP000015101">
    <property type="component" value="Unassembled WGS sequence"/>
</dbReference>
<dbReference type="InParanoid" id="T1FLU2"/>
<dbReference type="EnsemblMetazoa" id="HelroT184712">
    <property type="protein sequence ID" value="HelroP184712"/>
    <property type="gene ID" value="HelroG184712"/>
</dbReference>
<dbReference type="EMBL" id="KB096527">
    <property type="protein sequence ID" value="ESO04134.1"/>
    <property type="molecule type" value="Genomic_DNA"/>
</dbReference>
<gene>
    <name evidence="3" type="primary">20209791</name>
    <name evidence="2" type="ORF">HELRODRAFT_184712</name>
</gene>
<reference evidence="4" key="1">
    <citation type="submission" date="2012-12" db="EMBL/GenBank/DDBJ databases">
        <authorList>
            <person name="Hellsten U."/>
            <person name="Grimwood J."/>
            <person name="Chapman J.A."/>
            <person name="Shapiro H."/>
            <person name="Aerts A."/>
            <person name="Otillar R.P."/>
            <person name="Terry A.Y."/>
            <person name="Boore J.L."/>
            <person name="Simakov O."/>
            <person name="Marletaz F."/>
            <person name="Cho S.-J."/>
            <person name="Edsinger-Gonzales E."/>
            <person name="Havlak P."/>
            <person name="Kuo D.-H."/>
            <person name="Larsson T."/>
            <person name="Lv J."/>
            <person name="Arendt D."/>
            <person name="Savage R."/>
            <person name="Osoegawa K."/>
            <person name="de Jong P."/>
            <person name="Lindberg D.R."/>
            <person name="Seaver E.C."/>
            <person name="Weisblat D.A."/>
            <person name="Putnam N.H."/>
            <person name="Grigoriev I.V."/>
            <person name="Rokhsar D.S."/>
        </authorList>
    </citation>
    <scope>NUCLEOTIDE SEQUENCE</scope>
</reference>
<feature type="chain" id="PRO_5010980746" evidence="1">
    <location>
        <begin position="22"/>
        <end position="108"/>
    </location>
</feature>
<evidence type="ECO:0000313" key="4">
    <source>
        <dbReference type="Proteomes" id="UP000015101"/>
    </source>
</evidence>
<keyword evidence="4" id="KW-1185">Reference proteome</keyword>
<dbReference type="KEGG" id="hro:HELRODRAFT_184712"/>
<feature type="signal peptide" evidence="1">
    <location>
        <begin position="1"/>
        <end position="21"/>
    </location>
</feature>
<dbReference type="HOGENOM" id="CLU_2199769_0_0_1"/>
<name>T1FLU2_HELRO</name>
<dbReference type="RefSeq" id="XP_009017768.1">
    <property type="nucleotide sequence ID" value="XM_009019520.1"/>
</dbReference>
<evidence type="ECO:0000313" key="2">
    <source>
        <dbReference type="EMBL" id="ESO04134.1"/>
    </source>
</evidence>
<reference evidence="2 4" key="2">
    <citation type="journal article" date="2013" name="Nature">
        <title>Insights into bilaterian evolution from three spiralian genomes.</title>
        <authorList>
            <person name="Simakov O."/>
            <person name="Marletaz F."/>
            <person name="Cho S.J."/>
            <person name="Edsinger-Gonzales E."/>
            <person name="Havlak P."/>
            <person name="Hellsten U."/>
            <person name="Kuo D.H."/>
            <person name="Larsson T."/>
            <person name="Lv J."/>
            <person name="Arendt D."/>
            <person name="Savage R."/>
            <person name="Osoegawa K."/>
            <person name="de Jong P."/>
            <person name="Grimwood J."/>
            <person name="Chapman J.A."/>
            <person name="Shapiro H."/>
            <person name="Aerts A."/>
            <person name="Otillar R.P."/>
            <person name="Terry A.Y."/>
            <person name="Boore J.L."/>
            <person name="Grigoriev I.V."/>
            <person name="Lindberg D.R."/>
            <person name="Seaver E.C."/>
            <person name="Weisblat D.A."/>
            <person name="Putnam N.H."/>
            <person name="Rokhsar D.S."/>
        </authorList>
    </citation>
    <scope>NUCLEOTIDE SEQUENCE</scope>
</reference>
<reference evidence="3" key="3">
    <citation type="submission" date="2015-06" db="UniProtKB">
        <authorList>
            <consortium name="EnsemblMetazoa"/>
        </authorList>
    </citation>
    <scope>IDENTIFICATION</scope>
</reference>
<dbReference type="CTD" id="20209791"/>
<sequence length="108" mass="13001">MLRMILMAWSIVCYFCFKVFKVNIDNCPGIIGDLGQEFDIYERYYYCIFQDNIHLKWAHQCINNKKINELWKPGLGDCIKYVFPCLLLEPFYHFFYLCDILKVFCIGE</sequence>
<protein>
    <submittedName>
        <fullName evidence="2 3">Uncharacterized protein</fullName>
    </submittedName>
</protein>
<dbReference type="GeneID" id="20209791"/>
<evidence type="ECO:0000256" key="1">
    <source>
        <dbReference type="SAM" id="SignalP"/>
    </source>
</evidence>
<accession>T1FLU2</accession>
<organism evidence="3 4">
    <name type="scientific">Helobdella robusta</name>
    <name type="common">Californian leech</name>
    <dbReference type="NCBI Taxonomy" id="6412"/>
    <lineage>
        <taxon>Eukaryota</taxon>
        <taxon>Metazoa</taxon>
        <taxon>Spiralia</taxon>
        <taxon>Lophotrochozoa</taxon>
        <taxon>Annelida</taxon>
        <taxon>Clitellata</taxon>
        <taxon>Hirudinea</taxon>
        <taxon>Rhynchobdellida</taxon>
        <taxon>Glossiphoniidae</taxon>
        <taxon>Helobdella</taxon>
    </lineage>
</organism>
<evidence type="ECO:0000313" key="3">
    <source>
        <dbReference type="EnsemblMetazoa" id="HelroP184712"/>
    </source>
</evidence>